<protein>
    <submittedName>
        <fullName evidence="1">Uncharacterized protein</fullName>
    </submittedName>
</protein>
<comment type="caution">
    <text evidence="1">The sequence shown here is derived from an EMBL/GenBank/DDBJ whole genome shotgun (WGS) entry which is preliminary data.</text>
</comment>
<proteinExistence type="predicted"/>
<reference evidence="1 2" key="1">
    <citation type="submission" date="2022-12" db="EMBL/GenBank/DDBJ databases">
        <title>Chromosome-level genome of Tegillarca granosa.</title>
        <authorList>
            <person name="Kim J."/>
        </authorList>
    </citation>
    <scope>NUCLEOTIDE SEQUENCE [LARGE SCALE GENOMIC DNA]</scope>
    <source>
        <strain evidence="1">Teg-2019</strain>
        <tissue evidence="1">Adductor muscle</tissue>
    </source>
</reference>
<accession>A0ABQ9FBJ6</accession>
<gene>
    <name evidence="1" type="ORF">KUTeg_006859</name>
</gene>
<dbReference type="Proteomes" id="UP001217089">
    <property type="component" value="Unassembled WGS sequence"/>
</dbReference>
<evidence type="ECO:0000313" key="1">
    <source>
        <dbReference type="EMBL" id="KAJ8314709.1"/>
    </source>
</evidence>
<evidence type="ECO:0000313" key="2">
    <source>
        <dbReference type="Proteomes" id="UP001217089"/>
    </source>
</evidence>
<dbReference type="SUPFAM" id="SSF52540">
    <property type="entry name" value="P-loop containing nucleoside triphosphate hydrolases"/>
    <property type="match status" value="1"/>
</dbReference>
<name>A0ABQ9FBJ6_TEGGR</name>
<sequence>MVDIRAGNYSFVMALPESAWNHTGRLSIFPRHGRRIAYLDGEQFRREFQMLHKLRSVFNILFLALTATNRPNIFIDFLKSKSTNLTDKLQLVIDHIKKLWFCLKIKNIIYCRSIDKVADVFLTLKERLGMDAYADQVQDSSHLLFEMFHKSTNESSKSRIISSFKVENSNLR</sequence>
<keyword evidence="2" id="KW-1185">Reference proteome</keyword>
<dbReference type="InterPro" id="IPR027417">
    <property type="entry name" value="P-loop_NTPase"/>
</dbReference>
<organism evidence="1 2">
    <name type="scientific">Tegillarca granosa</name>
    <name type="common">Malaysian cockle</name>
    <name type="synonym">Anadara granosa</name>
    <dbReference type="NCBI Taxonomy" id="220873"/>
    <lineage>
        <taxon>Eukaryota</taxon>
        <taxon>Metazoa</taxon>
        <taxon>Spiralia</taxon>
        <taxon>Lophotrochozoa</taxon>
        <taxon>Mollusca</taxon>
        <taxon>Bivalvia</taxon>
        <taxon>Autobranchia</taxon>
        <taxon>Pteriomorphia</taxon>
        <taxon>Arcoida</taxon>
        <taxon>Arcoidea</taxon>
        <taxon>Arcidae</taxon>
        <taxon>Tegillarca</taxon>
    </lineage>
</organism>
<dbReference type="EMBL" id="JARBDR010000337">
    <property type="protein sequence ID" value="KAJ8314709.1"/>
    <property type="molecule type" value="Genomic_DNA"/>
</dbReference>